<name>A0A7C3WMC4_9BACT</name>
<gene>
    <name evidence="1" type="ORF">ENV35_04335</name>
</gene>
<sequence>MDWLDEFYRLNANFQSGDLFSASSLNRQKQIYLEVLKRAGIKFQNPYLAEILFDYVPDGLNELPLATRQDIYFSKERFYLHLLCALDYSYNTIAENMIFQEVQLCRTYNIAKKLFPGFKDYGYSLFDFAGYVISGMKYLVFTGLRRPFTKSISDLFNNYKNMLFVFNAFRSLRIGKPLIRMEELKLSEILIKHDLSKVWGLEECKELVREIASIELSPIIEDYNAFSFVISLRKKINRKKDDIFENMELTNRLDFIEGETIQDLKSKNRLAILFKRMDVSPSICSSKVIIEDKEAPISIDPSGPEILRLALLLKENIGTNKKRRSLSDSGTSLNVGALINSKHGGSYEIFNKTGYTKGNRLVVLIDKSGSMDKFKDQIRDFCNLVRLAFNIDLDIYAFGLDNENYTIYITKNTSCAFGHSPILISLWSLVDHVRYDIRFRKNIIVVFTDMHENIVDEPFWIEMLKEVKERSNNGMGKLDIIFARCNRDAEEMDWSLTPYAKKYFDVIPFPPDDFRKGVLGLIKGLLS</sequence>
<dbReference type="AlphaFoldDB" id="A0A7C3WMC4"/>
<accession>A0A7C3WMC4</accession>
<proteinExistence type="predicted"/>
<reference evidence="1" key="1">
    <citation type="journal article" date="2020" name="mSystems">
        <title>Genome- and Community-Level Interaction Insights into Carbon Utilization and Element Cycling Functions of Hydrothermarchaeota in Hydrothermal Sediment.</title>
        <authorList>
            <person name="Zhou Z."/>
            <person name="Liu Y."/>
            <person name="Xu W."/>
            <person name="Pan J."/>
            <person name="Luo Z.H."/>
            <person name="Li M."/>
        </authorList>
    </citation>
    <scope>NUCLEOTIDE SEQUENCE [LARGE SCALE GENOMIC DNA]</scope>
    <source>
        <strain evidence="1">SpSt-751</strain>
    </source>
</reference>
<evidence type="ECO:0008006" key="2">
    <source>
        <dbReference type="Google" id="ProtNLM"/>
    </source>
</evidence>
<organism evidence="1">
    <name type="scientific">Dictyoglomus turgidum</name>
    <dbReference type="NCBI Taxonomy" id="513050"/>
    <lineage>
        <taxon>Bacteria</taxon>
        <taxon>Pseudomonadati</taxon>
        <taxon>Dictyoglomota</taxon>
        <taxon>Dictyoglomia</taxon>
        <taxon>Dictyoglomales</taxon>
        <taxon>Dictyoglomaceae</taxon>
        <taxon>Dictyoglomus</taxon>
    </lineage>
</organism>
<dbReference type="EMBL" id="DTGA01000097">
    <property type="protein sequence ID" value="HGB31085.1"/>
    <property type="molecule type" value="Genomic_DNA"/>
</dbReference>
<comment type="caution">
    <text evidence="1">The sequence shown here is derived from an EMBL/GenBank/DDBJ whole genome shotgun (WGS) entry which is preliminary data.</text>
</comment>
<evidence type="ECO:0000313" key="1">
    <source>
        <dbReference type="EMBL" id="HGB31085.1"/>
    </source>
</evidence>
<protein>
    <recommendedName>
        <fullName evidence="2">VWA domain-containing protein</fullName>
    </recommendedName>
</protein>